<dbReference type="GO" id="GO:0004029">
    <property type="term" value="F:aldehyde dehydrogenase (NAD+) activity"/>
    <property type="evidence" value="ECO:0007669"/>
    <property type="project" value="TreeGrafter"/>
</dbReference>
<dbReference type="InterPro" id="IPR016160">
    <property type="entry name" value="Ald_DH_CS_CYS"/>
</dbReference>
<dbReference type="CDD" id="cd07087">
    <property type="entry name" value="ALDH_F3-13-14_CALDH-like"/>
    <property type="match status" value="1"/>
</dbReference>
<evidence type="ECO:0000256" key="3">
    <source>
        <dbReference type="PIRNR" id="PIRNR036492"/>
    </source>
</evidence>
<dbReference type="InterPro" id="IPR016161">
    <property type="entry name" value="Ald_DH/histidinol_DH"/>
</dbReference>
<feature type="domain" description="Aldehyde dehydrogenase" evidence="5">
    <location>
        <begin position="14"/>
        <end position="426"/>
    </location>
</feature>
<dbReference type="InterPro" id="IPR015590">
    <property type="entry name" value="Aldehyde_DH_dom"/>
</dbReference>
<proteinExistence type="inferred from homology"/>
<evidence type="ECO:0000259" key="5">
    <source>
        <dbReference type="Pfam" id="PF00171"/>
    </source>
</evidence>
<evidence type="ECO:0000313" key="7">
    <source>
        <dbReference type="Proteomes" id="UP000198406"/>
    </source>
</evidence>
<keyword evidence="7" id="KW-1185">Reference proteome</keyword>
<reference evidence="6 7" key="1">
    <citation type="journal article" date="2015" name="Plant Cell">
        <title>Oil accumulation by the oleaginous diatom Fistulifera solaris as revealed by the genome and transcriptome.</title>
        <authorList>
            <person name="Tanaka T."/>
            <person name="Maeda Y."/>
            <person name="Veluchamy A."/>
            <person name="Tanaka M."/>
            <person name="Abida H."/>
            <person name="Marechal E."/>
            <person name="Bowler C."/>
            <person name="Muto M."/>
            <person name="Sunaga Y."/>
            <person name="Tanaka M."/>
            <person name="Yoshino T."/>
            <person name="Taniguchi T."/>
            <person name="Fukuda Y."/>
            <person name="Nemoto M."/>
            <person name="Matsumoto M."/>
            <person name="Wong P.S."/>
            <person name="Aburatani S."/>
            <person name="Fujibuchi W."/>
        </authorList>
    </citation>
    <scope>NUCLEOTIDE SEQUENCE [LARGE SCALE GENOMIC DNA]</scope>
    <source>
        <strain evidence="6 7">JPCC DA0580</strain>
    </source>
</reference>
<keyword evidence="2 3" id="KW-0560">Oxidoreductase</keyword>
<dbReference type="EMBL" id="BDSP01000138">
    <property type="protein sequence ID" value="GAX19748.1"/>
    <property type="molecule type" value="Genomic_DNA"/>
</dbReference>
<dbReference type="PROSITE" id="PS00070">
    <property type="entry name" value="ALDEHYDE_DEHYDR_CYS"/>
    <property type="match status" value="1"/>
</dbReference>
<evidence type="ECO:0000256" key="4">
    <source>
        <dbReference type="PIRSR" id="PIRSR036492-1"/>
    </source>
</evidence>
<dbReference type="GO" id="GO:0006081">
    <property type="term" value="P:aldehyde metabolic process"/>
    <property type="evidence" value="ECO:0007669"/>
    <property type="project" value="InterPro"/>
</dbReference>
<dbReference type="InterPro" id="IPR016162">
    <property type="entry name" value="Ald_DH_N"/>
</dbReference>
<dbReference type="SUPFAM" id="SSF53720">
    <property type="entry name" value="ALDH-like"/>
    <property type="match status" value="1"/>
</dbReference>
<dbReference type="AlphaFoldDB" id="A0A1Z5K153"/>
<dbReference type="Pfam" id="PF00171">
    <property type="entry name" value="Aldedh"/>
    <property type="match status" value="1"/>
</dbReference>
<feature type="active site" evidence="4">
    <location>
        <position position="237"/>
    </location>
</feature>
<evidence type="ECO:0000313" key="6">
    <source>
        <dbReference type="EMBL" id="GAX19748.1"/>
    </source>
</evidence>
<dbReference type="Proteomes" id="UP000198406">
    <property type="component" value="Unassembled WGS sequence"/>
</dbReference>
<comment type="caution">
    <text evidence="6">The sequence shown here is derived from an EMBL/GenBank/DDBJ whole genome shotgun (WGS) entry which is preliminary data.</text>
</comment>
<sequence>MQDLHDSGITRSYEWRIEQLQRMRQLVLNNKPAIAQALYHDLGKSYTEAVGAEITLLLGEVDHSLSHLKEWMQPQLVGSPAATIPAWTTVTPCPKVGPACLILGPSNYPFSLSLQPAVGALAAGNPVIIKPSELCVATAALLQQLCDQYFDPSAVKLIQGGISETQQLLQEPWGLIFFTGSEKVGKIVATAAAQTLTPTILELGGKCPAYVDSTHPPLQQMADRIVWAKFFNTGQTCAAIDTLVVHQDVVDKLVPALLTSLERQYPAPRQTSELGRIVAKQHAQRLYDLIAQVETKCQILCGGTGECNVDERYIAPTLLLNLPNDCRLAQEEIFGPILPIVTVFSEEEAVAYIRNMYGTPLCLYVFTQRSAVLERLRLQCRAGGVMRNDALIFLASQDAPFGGLGSSGYGSYHGKYSFEALSHYQTCMTRATGPGTDFGNLRCHPFGDTMPHQTTSKPIILPHPRSFKSRILDHIFQIVPNIPVLHTRRILFTLLLLFVAHCYVPRETVAGWLAHRLEWMAATLRRSCIAR</sequence>
<dbReference type="Gene3D" id="3.40.605.10">
    <property type="entry name" value="Aldehyde Dehydrogenase, Chain A, domain 1"/>
    <property type="match status" value="1"/>
</dbReference>
<comment type="similarity">
    <text evidence="1 3">Belongs to the aldehyde dehydrogenase family.</text>
</comment>
<gene>
    <name evidence="6" type="ORF">FisN_37Lh012</name>
</gene>
<dbReference type="PANTHER" id="PTHR43570:SF16">
    <property type="entry name" value="ALDEHYDE DEHYDROGENASE TYPE III, ISOFORM Q"/>
    <property type="match status" value="1"/>
</dbReference>
<dbReference type="Gene3D" id="3.40.309.10">
    <property type="entry name" value="Aldehyde Dehydrogenase, Chain A, domain 2"/>
    <property type="match status" value="1"/>
</dbReference>
<feature type="active site" evidence="4">
    <location>
        <position position="202"/>
    </location>
</feature>
<name>A0A1Z5K153_FISSO</name>
<organism evidence="6 7">
    <name type="scientific">Fistulifera solaris</name>
    <name type="common">Oleaginous diatom</name>
    <dbReference type="NCBI Taxonomy" id="1519565"/>
    <lineage>
        <taxon>Eukaryota</taxon>
        <taxon>Sar</taxon>
        <taxon>Stramenopiles</taxon>
        <taxon>Ochrophyta</taxon>
        <taxon>Bacillariophyta</taxon>
        <taxon>Bacillariophyceae</taxon>
        <taxon>Bacillariophycidae</taxon>
        <taxon>Naviculales</taxon>
        <taxon>Naviculaceae</taxon>
        <taxon>Fistulifera</taxon>
    </lineage>
</organism>
<dbReference type="PIRSF" id="PIRSF036492">
    <property type="entry name" value="ALDH"/>
    <property type="match status" value="1"/>
</dbReference>
<dbReference type="FunFam" id="3.40.605.10:FF:000004">
    <property type="entry name" value="Aldehyde dehydrogenase"/>
    <property type="match status" value="1"/>
</dbReference>
<evidence type="ECO:0000256" key="2">
    <source>
        <dbReference type="ARBA" id="ARBA00023002"/>
    </source>
</evidence>
<protein>
    <recommendedName>
        <fullName evidence="3">Aldehyde dehydrogenase</fullName>
    </recommendedName>
</protein>
<dbReference type="InterPro" id="IPR016163">
    <property type="entry name" value="Ald_DH_C"/>
</dbReference>
<dbReference type="InParanoid" id="A0A1Z5K153"/>
<dbReference type="PANTHER" id="PTHR43570">
    <property type="entry name" value="ALDEHYDE DEHYDROGENASE"/>
    <property type="match status" value="1"/>
</dbReference>
<evidence type="ECO:0000256" key="1">
    <source>
        <dbReference type="ARBA" id="ARBA00009986"/>
    </source>
</evidence>
<dbReference type="OrthoDB" id="440325at2759"/>
<dbReference type="GO" id="GO:0005737">
    <property type="term" value="C:cytoplasm"/>
    <property type="evidence" value="ECO:0007669"/>
    <property type="project" value="TreeGrafter"/>
</dbReference>
<accession>A0A1Z5K153</accession>
<dbReference type="InterPro" id="IPR012394">
    <property type="entry name" value="Aldehyde_DH_NAD(P)"/>
</dbReference>